<name>A0ABT9DXZ8_9PROT</name>
<comment type="caution">
    <text evidence="1">The sequence shown here is derived from an EMBL/GenBank/DDBJ whole genome shotgun (WGS) entry which is preliminary data.</text>
</comment>
<gene>
    <name evidence="1" type="ORF">Q7A36_10580</name>
</gene>
<dbReference type="Proteomes" id="UP001243009">
    <property type="component" value="Unassembled WGS sequence"/>
</dbReference>
<protein>
    <submittedName>
        <fullName evidence="1">Uncharacterized protein</fullName>
    </submittedName>
</protein>
<organism evidence="1 2">
    <name type="scientific">Paracraurococcus lichenis</name>
    <dbReference type="NCBI Taxonomy" id="3064888"/>
    <lineage>
        <taxon>Bacteria</taxon>
        <taxon>Pseudomonadati</taxon>
        <taxon>Pseudomonadota</taxon>
        <taxon>Alphaproteobacteria</taxon>
        <taxon>Acetobacterales</taxon>
        <taxon>Roseomonadaceae</taxon>
        <taxon>Paracraurococcus</taxon>
    </lineage>
</organism>
<keyword evidence="2" id="KW-1185">Reference proteome</keyword>
<dbReference type="EMBL" id="JAUTWS010000008">
    <property type="protein sequence ID" value="MDO9708785.1"/>
    <property type="molecule type" value="Genomic_DNA"/>
</dbReference>
<dbReference type="RefSeq" id="WP_305103651.1">
    <property type="nucleotide sequence ID" value="NZ_JAUTWS010000008.1"/>
</dbReference>
<reference evidence="1 2" key="1">
    <citation type="submission" date="2023-08" db="EMBL/GenBank/DDBJ databases">
        <title>The draft genome sequence of Paracraurococcus sp. LOR1-02.</title>
        <authorList>
            <person name="Kingkaew E."/>
            <person name="Tanasupawat S."/>
        </authorList>
    </citation>
    <scope>NUCLEOTIDE SEQUENCE [LARGE SCALE GENOMIC DNA]</scope>
    <source>
        <strain evidence="1 2">LOR1-02</strain>
    </source>
</reference>
<accession>A0ABT9DXZ8</accession>
<evidence type="ECO:0000313" key="2">
    <source>
        <dbReference type="Proteomes" id="UP001243009"/>
    </source>
</evidence>
<sequence length="380" mass="41457">MAVAESLSWLARFEAGKYKPVTFLERGVALPFTTPALMGGRIRPGERKLPELVLANPAGVEGVYILPWAGLPDVCTPTLHDRALWSRVAQLPILTPRAVRQATRSVAAEGLAGRAAARAAAEAEKATRDACTYTHYFLLIELVRQGDPHGKGAPLRQGDLEALEQRARAVLVERRGDSGISATAAFEALAELATVFEPCGLPGNPTQARLPALDAEITAVIQELGRWAEMGGPSERSCIRLLAEGAQITQHCFRQSLKEAHALLEDLWALVQRWRVAPAAISDIAARPEWLLDGWELICGLWRAAEEGHRGAALLDMAALVPIMPAEVGEWLGTDMPGLLEVHRSGLRHWRRTVQPNQDWMTGRLLDTTARTEALRARCA</sequence>
<evidence type="ECO:0000313" key="1">
    <source>
        <dbReference type="EMBL" id="MDO9708785.1"/>
    </source>
</evidence>
<proteinExistence type="predicted"/>